<proteinExistence type="predicted"/>
<protein>
    <submittedName>
        <fullName evidence="1">Filamentation induced by cAMP protein Fic</fullName>
    </submittedName>
</protein>
<dbReference type="InterPro" id="IPR036597">
    <property type="entry name" value="Fido-like_dom_sf"/>
</dbReference>
<feature type="non-terminal residue" evidence="1">
    <location>
        <position position="1"/>
    </location>
</feature>
<feature type="non-terminal residue" evidence="1">
    <location>
        <position position="164"/>
    </location>
</feature>
<dbReference type="Gene3D" id="1.10.3290.10">
    <property type="entry name" value="Fido-like domain"/>
    <property type="match status" value="1"/>
</dbReference>
<dbReference type="EMBL" id="AUZY01003270">
    <property type="protein sequence ID" value="EQD70090.1"/>
    <property type="molecule type" value="Genomic_DNA"/>
</dbReference>
<dbReference type="AlphaFoldDB" id="T1CMF0"/>
<comment type="caution">
    <text evidence="1">The sequence shown here is derived from an EMBL/GenBank/DDBJ whole genome shotgun (WGS) entry which is preliminary data.</text>
</comment>
<sequence length="164" mass="18155">RLPVAPEAAPAVPGEAPIPLSPVAAEIQKHLRQPLTARKPVGYNRAFLKSYRPNDSSYLSRAERAHLRDVGRPATGDQPAGTYAKQILNRLLIDLSWNSSRLEGNTYSLLDTKRLIDFGEKAPGKEQLDAQMILNHKTRSSFCHRGGGHRLQSLYHPQSSIALL</sequence>
<reference evidence="1" key="1">
    <citation type="submission" date="2013-08" db="EMBL/GenBank/DDBJ databases">
        <authorList>
            <person name="Mendez C."/>
            <person name="Richter M."/>
            <person name="Ferrer M."/>
            <person name="Sanchez J."/>
        </authorList>
    </citation>
    <scope>NUCLEOTIDE SEQUENCE</scope>
</reference>
<evidence type="ECO:0000313" key="1">
    <source>
        <dbReference type="EMBL" id="EQD70090.1"/>
    </source>
</evidence>
<gene>
    <name evidence="1" type="ORF">B1B_05183</name>
</gene>
<organism evidence="1">
    <name type="scientific">mine drainage metagenome</name>
    <dbReference type="NCBI Taxonomy" id="410659"/>
    <lineage>
        <taxon>unclassified sequences</taxon>
        <taxon>metagenomes</taxon>
        <taxon>ecological metagenomes</taxon>
    </lineage>
</organism>
<name>T1CMF0_9ZZZZ</name>
<reference evidence="1" key="2">
    <citation type="journal article" date="2014" name="ISME J.">
        <title>Microbial stratification in low pH oxic and suboxic macroscopic growths along an acid mine drainage.</title>
        <authorList>
            <person name="Mendez-Garcia C."/>
            <person name="Mesa V."/>
            <person name="Sprenger R.R."/>
            <person name="Richter M."/>
            <person name="Diez M.S."/>
            <person name="Solano J."/>
            <person name="Bargiela R."/>
            <person name="Golyshina O.V."/>
            <person name="Manteca A."/>
            <person name="Ramos J.L."/>
            <person name="Gallego J.R."/>
            <person name="Llorente I."/>
            <person name="Martins Dos Santos V.A."/>
            <person name="Jensen O.N."/>
            <person name="Pelaez A.I."/>
            <person name="Sanchez J."/>
            <person name="Ferrer M."/>
        </authorList>
    </citation>
    <scope>NUCLEOTIDE SEQUENCE</scope>
</reference>
<accession>T1CMF0</accession>